<keyword evidence="2" id="KW-1185">Reference proteome</keyword>
<dbReference type="AlphaFoldDB" id="A0AAN7E3T3"/>
<comment type="caution">
    <text evidence="1">The sequence shown here is derived from an EMBL/GenBank/DDBJ whole genome shotgun (WGS) entry which is preliminary data.</text>
</comment>
<evidence type="ECO:0008006" key="3">
    <source>
        <dbReference type="Google" id="ProtNLM"/>
    </source>
</evidence>
<sequence length="149" mass="16237">MAPNVQVINSGSGGTRWRCPQVGLVKINFDGAVFGESNMSGIGVVIWDSNGAAEEVEALAALKVLSFASELALKSEERSLSPMGLLIEDVKMFANNFVILLYSHIKKNSNRVAHSLAKSALCMADFQIWMEDVPLHIVSILQLDVVELY</sequence>
<proteinExistence type="predicted"/>
<dbReference type="Proteomes" id="UP001324115">
    <property type="component" value="Unassembled WGS sequence"/>
</dbReference>
<name>A0AAN7E3T3_QUERU</name>
<accession>A0AAN7E3T3</accession>
<dbReference type="PANTHER" id="PTHR47074:SF48">
    <property type="entry name" value="POLYNUCLEOTIDYL TRANSFERASE, RIBONUCLEASE H-LIKE SUPERFAMILY PROTEIN"/>
    <property type="match status" value="1"/>
</dbReference>
<dbReference type="InterPro" id="IPR012337">
    <property type="entry name" value="RNaseH-like_sf"/>
</dbReference>
<gene>
    <name evidence="1" type="ORF">RGQ29_005253</name>
</gene>
<evidence type="ECO:0000313" key="2">
    <source>
        <dbReference type="Proteomes" id="UP001324115"/>
    </source>
</evidence>
<evidence type="ECO:0000313" key="1">
    <source>
        <dbReference type="EMBL" id="KAK4562679.1"/>
    </source>
</evidence>
<dbReference type="PANTHER" id="PTHR47074">
    <property type="entry name" value="BNAC02G40300D PROTEIN"/>
    <property type="match status" value="1"/>
</dbReference>
<protein>
    <recommendedName>
        <fullName evidence="3">RNase H type-1 domain-containing protein</fullName>
    </recommendedName>
</protein>
<reference evidence="1 2" key="1">
    <citation type="journal article" date="2023" name="G3 (Bethesda)">
        <title>A haplotype-resolved chromosome-scale genome for Quercus rubra L. provides insights into the genetics of adaptive traits for red oak species.</title>
        <authorList>
            <person name="Kapoor B."/>
            <person name="Jenkins J."/>
            <person name="Schmutz J."/>
            <person name="Zhebentyayeva T."/>
            <person name="Kuelheim C."/>
            <person name="Coggeshall M."/>
            <person name="Heim C."/>
            <person name="Lasky J.R."/>
            <person name="Leites L."/>
            <person name="Islam-Faridi N."/>
            <person name="Romero-Severson J."/>
            <person name="DeLeo V.L."/>
            <person name="Lucas S.M."/>
            <person name="Lazic D."/>
            <person name="Gailing O."/>
            <person name="Carlson J."/>
            <person name="Staton M."/>
        </authorList>
    </citation>
    <scope>NUCLEOTIDE SEQUENCE [LARGE SCALE GENOMIC DNA]</scope>
    <source>
        <strain evidence="1">Pseudo-F2</strain>
    </source>
</reference>
<dbReference type="InterPro" id="IPR052929">
    <property type="entry name" value="RNase_H-like_EbsB-rel"/>
</dbReference>
<dbReference type="EMBL" id="JAXUIC010000011">
    <property type="protein sequence ID" value="KAK4562679.1"/>
    <property type="molecule type" value="Genomic_DNA"/>
</dbReference>
<organism evidence="1 2">
    <name type="scientific">Quercus rubra</name>
    <name type="common">Northern red oak</name>
    <name type="synonym">Quercus borealis</name>
    <dbReference type="NCBI Taxonomy" id="3512"/>
    <lineage>
        <taxon>Eukaryota</taxon>
        <taxon>Viridiplantae</taxon>
        <taxon>Streptophyta</taxon>
        <taxon>Embryophyta</taxon>
        <taxon>Tracheophyta</taxon>
        <taxon>Spermatophyta</taxon>
        <taxon>Magnoliopsida</taxon>
        <taxon>eudicotyledons</taxon>
        <taxon>Gunneridae</taxon>
        <taxon>Pentapetalae</taxon>
        <taxon>rosids</taxon>
        <taxon>fabids</taxon>
        <taxon>Fagales</taxon>
        <taxon>Fagaceae</taxon>
        <taxon>Quercus</taxon>
    </lineage>
</organism>
<dbReference type="SUPFAM" id="SSF53098">
    <property type="entry name" value="Ribonuclease H-like"/>
    <property type="match status" value="1"/>
</dbReference>